<reference evidence="2" key="2">
    <citation type="submission" date="2020-10" db="EMBL/GenBank/DDBJ databases">
        <title>Enrichment of novel Verrucomicrobia, Bacteroidetes and Krumholzibacteria in an oxygen-limited, methane- and iron-fed bioreactor inoculated with Bothnian Sea sediments.</title>
        <authorList>
            <person name="Martins P.D."/>
            <person name="de Jong A."/>
            <person name="Lenstra W.K."/>
            <person name="van Helmond N.A.G.M."/>
            <person name="Slomp C.P."/>
            <person name="Jetten M.S.M."/>
            <person name="Welte C.U."/>
            <person name="Rasigraf O."/>
        </authorList>
    </citation>
    <scope>NUCLEOTIDE SEQUENCE</scope>
    <source>
        <strain evidence="2">MAG47</strain>
    </source>
</reference>
<feature type="coiled-coil region" evidence="1">
    <location>
        <begin position="622"/>
        <end position="649"/>
    </location>
</feature>
<organism evidence="2 3">
    <name type="scientific">Brucella anthropi</name>
    <name type="common">Ochrobactrum anthropi</name>
    <dbReference type="NCBI Taxonomy" id="529"/>
    <lineage>
        <taxon>Bacteria</taxon>
        <taxon>Pseudomonadati</taxon>
        <taxon>Pseudomonadota</taxon>
        <taxon>Alphaproteobacteria</taxon>
        <taxon>Hyphomicrobiales</taxon>
        <taxon>Brucellaceae</taxon>
        <taxon>Brucella/Ochrobactrum group</taxon>
        <taxon>Brucella</taxon>
    </lineage>
</organism>
<keyword evidence="1" id="KW-0175">Coiled coil</keyword>
<dbReference type="AlphaFoldDB" id="A0A8I0NAN3"/>
<dbReference type="EMBL" id="JACZKO010000063">
    <property type="protein sequence ID" value="MBE0563650.1"/>
    <property type="molecule type" value="Genomic_DNA"/>
</dbReference>
<proteinExistence type="predicted"/>
<sequence>MAQLTWRNVEAPDFAGVSQSQQLAASLIGNSLKGLSGAVADMQRTRGDAATTDYLNQIARYSNQSDLDAALASGAVTAGSNVNPDAVRYAMERRGALLEDQSRSIANDQTSWNNNRVQGYEAARPAAVNAVNQIRSLYAQGTDEARAKAAQLMQQSSGVLSAAGMSPQDVMGMIDGSLKTTTTGLAVNDAFQQWGDQQVSRANRDEAKTLFASVLQSSNGSEDAARAVRESSANPDVKSLVLDQIKSRGESLFGPGVDPNQFIMDQRIEQQRGGRQGLVDKYEGAGRYDTLFGHSQRSGGAFAGTDVSTMSIGQLDQFANQYGPWVREELARQGQDPRIATPMGKFQIVNSTLQSAAKEMGLSRDTVFTPQVQIAVASHIADKALAGPKTMAGKMDAIRGQWEGFKKASDQELSAAIRAYENGDKSALFGDVGGSVGSTANNRVAQAFGDPGSMASDAISRAVQATSDLNSADANQARLDAGVSLANQTSIFNDRLAADNMFGNANLMETLVKRPDRGISRIDAANKVSETLGSKEDYPPSEIAKKIGEIQQTYGLDTDMAAAFLQNATTRTSWGLRWLKGDLAVDNDEARSLIKGFYNKDGQTESERLSGTVSKLAAVRAQQNSQALLQQAQEAAKSAQQEYFNAQSRAKSNPKIDVEKARLRYEASHAQWQKVLQQAAGNPLNTPNLNSLLGR</sequence>
<dbReference type="Proteomes" id="UP000642265">
    <property type="component" value="Unassembled WGS sequence"/>
</dbReference>
<accession>A0A8I0NAN3</accession>
<name>A0A8I0NAN3_BRUAN</name>
<gene>
    <name evidence="2" type="ORF">IH622_22925</name>
</gene>
<evidence type="ECO:0000313" key="3">
    <source>
        <dbReference type="Proteomes" id="UP000642265"/>
    </source>
</evidence>
<reference evidence="2" key="1">
    <citation type="submission" date="2020-09" db="EMBL/GenBank/DDBJ databases">
        <authorList>
            <person name="Dalcin Martins P."/>
        </authorList>
    </citation>
    <scope>NUCLEOTIDE SEQUENCE</scope>
    <source>
        <strain evidence="2">MAG47</strain>
    </source>
</reference>
<comment type="caution">
    <text evidence="2">The sequence shown here is derived from an EMBL/GenBank/DDBJ whole genome shotgun (WGS) entry which is preliminary data.</text>
</comment>
<evidence type="ECO:0000256" key="1">
    <source>
        <dbReference type="SAM" id="Coils"/>
    </source>
</evidence>
<evidence type="ECO:0000313" key="2">
    <source>
        <dbReference type="EMBL" id="MBE0563650.1"/>
    </source>
</evidence>
<dbReference type="Gene3D" id="1.10.530.10">
    <property type="match status" value="1"/>
</dbReference>
<protein>
    <submittedName>
        <fullName evidence="2">Uncharacterized protein</fullName>
    </submittedName>
</protein>